<dbReference type="AlphaFoldDB" id="A0A8J7MS44"/>
<dbReference type="EMBL" id="JAESVP010000006">
    <property type="protein sequence ID" value="MBL4929023.1"/>
    <property type="molecule type" value="Genomic_DNA"/>
</dbReference>
<protein>
    <submittedName>
        <fullName evidence="1">Uncharacterized protein</fullName>
    </submittedName>
</protein>
<organism evidence="1 2">
    <name type="scientific">Fuscibacter oryzae</name>
    <dbReference type="NCBI Taxonomy" id="2803939"/>
    <lineage>
        <taxon>Bacteria</taxon>
        <taxon>Pseudomonadati</taxon>
        <taxon>Pseudomonadota</taxon>
        <taxon>Alphaproteobacteria</taxon>
        <taxon>Rhodobacterales</taxon>
        <taxon>Paracoccaceae</taxon>
        <taxon>Fuscibacter</taxon>
    </lineage>
</organism>
<accession>A0A8J7MS44</accession>
<keyword evidence="2" id="KW-1185">Reference proteome</keyword>
<gene>
    <name evidence="1" type="ORF">JI744_12985</name>
</gene>
<sequence length="201" mass="22389">MSEQNGPDAAFDDAVVANSGQAFGANPFERLLLAIISAHPDQSGKTSKQRLDAAMKMLVGERATPHPEPGNRDDRALIWMGSERHIDKANRDMYALNLRLKPDRTVTPPRKPRSDLALAEEAADLFFGQENAEARHAIVNRLREKFSGSYARKQGKGHGVDFEATYIYRAVEHDYVQESLEAEALKRVCDELAEWGVATKL</sequence>
<reference evidence="1" key="1">
    <citation type="submission" date="2021-01" db="EMBL/GenBank/DDBJ databases">
        <title>Genome seq and assembly of Tabrizicola sp. KVB23.</title>
        <authorList>
            <person name="Chhetri G."/>
        </authorList>
    </citation>
    <scope>NUCLEOTIDE SEQUENCE</scope>
    <source>
        <strain evidence="1">KVB23</strain>
    </source>
</reference>
<dbReference type="Proteomes" id="UP000619033">
    <property type="component" value="Unassembled WGS sequence"/>
</dbReference>
<evidence type="ECO:0000313" key="2">
    <source>
        <dbReference type="Proteomes" id="UP000619033"/>
    </source>
</evidence>
<name>A0A8J7MS44_9RHOB</name>
<evidence type="ECO:0000313" key="1">
    <source>
        <dbReference type="EMBL" id="MBL4929023.1"/>
    </source>
</evidence>
<comment type="caution">
    <text evidence="1">The sequence shown here is derived from an EMBL/GenBank/DDBJ whole genome shotgun (WGS) entry which is preliminary data.</text>
</comment>
<dbReference type="RefSeq" id="WP_202661565.1">
    <property type="nucleotide sequence ID" value="NZ_JAESVP010000006.1"/>
</dbReference>
<proteinExistence type="predicted"/>